<evidence type="ECO:0000259" key="1">
    <source>
        <dbReference type="PROSITE" id="PS51186"/>
    </source>
</evidence>
<dbReference type="InterPro" id="IPR016181">
    <property type="entry name" value="Acyl_CoA_acyltransferase"/>
</dbReference>
<name>A0A1T5LII9_9BACT</name>
<dbReference type="SUPFAM" id="SSF55729">
    <property type="entry name" value="Acyl-CoA N-acyltransferases (Nat)"/>
    <property type="match status" value="1"/>
</dbReference>
<dbReference type="PANTHER" id="PTHR43792:SF13">
    <property type="entry name" value="ACETYLTRANSFERASE"/>
    <property type="match status" value="1"/>
</dbReference>
<reference evidence="2 3" key="1">
    <citation type="submission" date="2017-02" db="EMBL/GenBank/DDBJ databases">
        <authorList>
            <person name="Peterson S.W."/>
        </authorList>
    </citation>
    <scope>NUCLEOTIDE SEQUENCE [LARGE SCALE GENOMIC DNA]</scope>
    <source>
        <strain evidence="2 3">DSM 25262</strain>
    </source>
</reference>
<dbReference type="AlphaFoldDB" id="A0A1T5LII9"/>
<accession>A0A1T5LII9</accession>
<sequence>MLETTRLELVPLTHEQMVLYKNNPQGLAEDLGIKYEPRQNDPSVAQDLEEAIGFWIMNTDVYRSSFKWYTNWEIIVKDKNVAIGGIGFTGPPNEEGKSMVGYGLDIRYHGQGYATEALQAMVAWGFSHESLKAITADTPLMNIPSHRVLEKNNFEEVNRDESLIHWQLIK</sequence>
<proteinExistence type="predicted"/>
<dbReference type="Pfam" id="PF13302">
    <property type="entry name" value="Acetyltransf_3"/>
    <property type="match status" value="1"/>
</dbReference>
<dbReference type="OrthoDB" id="9811523at2"/>
<dbReference type="GO" id="GO:0016747">
    <property type="term" value="F:acyltransferase activity, transferring groups other than amino-acyl groups"/>
    <property type="evidence" value="ECO:0007669"/>
    <property type="project" value="InterPro"/>
</dbReference>
<dbReference type="InterPro" id="IPR051531">
    <property type="entry name" value="N-acetyltransferase"/>
</dbReference>
<feature type="domain" description="N-acetyltransferase" evidence="1">
    <location>
        <begin position="7"/>
        <end position="170"/>
    </location>
</feature>
<evidence type="ECO:0000313" key="3">
    <source>
        <dbReference type="Proteomes" id="UP000190961"/>
    </source>
</evidence>
<dbReference type="EMBL" id="FUZU01000002">
    <property type="protein sequence ID" value="SKC75793.1"/>
    <property type="molecule type" value="Genomic_DNA"/>
</dbReference>
<keyword evidence="3" id="KW-1185">Reference proteome</keyword>
<dbReference type="STRING" id="688867.SAMN05660236_3299"/>
<dbReference type="PANTHER" id="PTHR43792">
    <property type="entry name" value="GNAT FAMILY, PUTATIVE (AFU_ORTHOLOGUE AFUA_3G00765)-RELATED-RELATED"/>
    <property type="match status" value="1"/>
</dbReference>
<dbReference type="RefSeq" id="WP_079687839.1">
    <property type="nucleotide sequence ID" value="NZ_FUZU01000002.1"/>
</dbReference>
<evidence type="ECO:0000313" key="2">
    <source>
        <dbReference type="EMBL" id="SKC75793.1"/>
    </source>
</evidence>
<protein>
    <submittedName>
        <fullName evidence="2">Protein N-acetyltransferase, RimJ/RimL family</fullName>
    </submittedName>
</protein>
<keyword evidence="2" id="KW-0808">Transferase</keyword>
<dbReference type="PROSITE" id="PS51186">
    <property type="entry name" value="GNAT"/>
    <property type="match status" value="1"/>
</dbReference>
<gene>
    <name evidence="2" type="ORF">SAMN05660236_3299</name>
</gene>
<dbReference type="InterPro" id="IPR000182">
    <property type="entry name" value="GNAT_dom"/>
</dbReference>
<dbReference type="Gene3D" id="3.40.630.30">
    <property type="match status" value="1"/>
</dbReference>
<dbReference type="Proteomes" id="UP000190961">
    <property type="component" value="Unassembled WGS sequence"/>
</dbReference>
<organism evidence="2 3">
    <name type="scientific">Ohtaekwangia koreensis</name>
    <dbReference type="NCBI Taxonomy" id="688867"/>
    <lineage>
        <taxon>Bacteria</taxon>
        <taxon>Pseudomonadati</taxon>
        <taxon>Bacteroidota</taxon>
        <taxon>Cytophagia</taxon>
        <taxon>Cytophagales</taxon>
        <taxon>Fulvivirgaceae</taxon>
        <taxon>Ohtaekwangia</taxon>
    </lineage>
</organism>